<dbReference type="AlphaFoldDB" id="A0A840G0A8"/>
<feature type="chain" id="PRO_5032403094" evidence="1">
    <location>
        <begin position="35"/>
        <end position="221"/>
    </location>
</feature>
<gene>
    <name evidence="2" type="ORF">GGD71_006737</name>
</gene>
<reference evidence="2 3" key="1">
    <citation type="submission" date="2020-08" db="EMBL/GenBank/DDBJ databases">
        <title>Genomic Encyclopedia of Type Strains, Phase IV (KMG-V): Genome sequencing to study the core and pangenomes of soil and plant-associated prokaryotes.</title>
        <authorList>
            <person name="Whitman W."/>
        </authorList>
    </citation>
    <scope>NUCLEOTIDE SEQUENCE [LARGE SCALE GENOMIC DNA]</scope>
    <source>
        <strain evidence="2 3">34/80</strain>
    </source>
</reference>
<keyword evidence="1" id="KW-0732">Signal</keyword>
<protein>
    <submittedName>
        <fullName evidence="2">Uncharacterized protein</fullName>
    </submittedName>
</protein>
<sequence length="221" mass="24040">MKRTSMRHIPSRTARRCLQAVAVMASLLAGAVSAQPLQAAAAGSDTPLRLLLTDTVRQVPYNPYAPHPGVRWKNGKDAGPEAEGTIELSGVAGKPSVQAVLRVERDAQGRTTSVGVLIPPAGRQKPSTQFREILRQQLEPGVTVMLIADSCAWDEGGMEPWSKDVFMRLNWPGERRALFVRGRLKAWPDASSSAIHSAFFFDAENPSELIEQMGCKRAGQP</sequence>
<dbReference type="Proteomes" id="UP000524450">
    <property type="component" value="Unassembled WGS sequence"/>
</dbReference>
<evidence type="ECO:0000313" key="2">
    <source>
        <dbReference type="EMBL" id="MBB4225924.1"/>
    </source>
</evidence>
<name>A0A840G0A8_9BURK</name>
<evidence type="ECO:0000256" key="1">
    <source>
        <dbReference type="SAM" id="SignalP"/>
    </source>
</evidence>
<evidence type="ECO:0000313" key="3">
    <source>
        <dbReference type="Proteomes" id="UP000524450"/>
    </source>
</evidence>
<feature type="signal peptide" evidence="1">
    <location>
        <begin position="1"/>
        <end position="34"/>
    </location>
</feature>
<organism evidence="2 3">
    <name type="scientific">Variovorax guangxiensis</name>
    <dbReference type="NCBI Taxonomy" id="1775474"/>
    <lineage>
        <taxon>Bacteria</taxon>
        <taxon>Pseudomonadati</taxon>
        <taxon>Pseudomonadota</taxon>
        <taxon>Betaproteobacteria</taxon>
        <taxon>Burkholderiales</taxon>
        <taxon>Comamonadaceae</taxon>
        <taxon>Variovorax</taxon>
    </lineage>
</organism>
<proteinExistence type="predicted"/>
<comment type="caution">
    <text evidence="2">The sequence shown here is derived from an EMBL/GenBank/DDBJ whole genome shotgun (WGS) entry which is preliminary data.</text>
</comment>
<accession>A0A840G0A8</accession>
<dbReference type="EMBL" id="JACIFZ010000017">
    <property type="protein sequence ID" value="MBB4225924.1"/>
    <property type="molecule type" value="Genomic_DNA"/>
</dbReference>